<comment type="caution">
    <text evidence="8">The sequence shown here is derived from an EMBL/GenBank/DDBJ whole genome shotgun (WGS) entry which is preliminary data.</text>
</comment>
<dbReference type="GO" id="GO:0051639">
    <property type="term" value="P:actin filament network formation"/>
    <property type="evidence" value="ECO:0007669"/>
    <property type="project" value="TreeGrafter"/>
</dbReference>
<feature type="domain" description="Calponin-homology (CH)" evidence="7">
    <location>
        <begin position="658"/>
        <end position="766"/>
    </location>
</feature>
<feature type="domain" description="Calponin-homology (CH)" evidence="7">
    <location>
        <begin position="413"/>
        <end position="516"/>
    </location>
</feature>
<keyword evidence="2" id="KW-0677">Repeat</keyword>
<dbReference type="GeneID" id="42002815"/>
<sequence length="771" mass="84730">MRRTENAAGNTKKHYEALPGSTANSVNNSSSNQGQLFDLKSTNTSSTAGDSSTSSSSLPARPSAIKQQQQSQQAAFAASVIGRKSDDFDPVVPKYVARENTSSFAHTEPPKQQFNRPAPPPPNITSRPNPFTNPQQPAGQRDSYSLKSPTMGINPQILAQKYGNINSNEISSYYQQFEALDPERKGAIHTTSLRDVAPKSGERYEDVVQKMQDLRLSTSDGFIEFENFLQIVSQLRSSRGPTKGSSGGDSKKITLHGTSVNVTHTMNEDEKESFVAHINSQLGRDRDVGARLPIDVKTMQIFTECKDGLILSKLINDSVPGTIDERVLNVGKKLNAFQMTENNNVVINSAKAIGCSVVNIGSQDLIEGREHLILGLIWQIIKMGLSAKIDIKVHPELFRLLEPGETLDDFLKLPAEQILIRWFNYHLKKAGWARKVTNLTGDVKDGENYTVLLNQLAPETCSRAPLRVGDLMERAEAVLQNADKLGCRKYLTPKTMVEGNQKLNFAFVANLFNTHPGLEALNQTEKGALDDWLFKSEGDREARAFALWLNSLGCEPFVNNLFDDLQDGLVLLQAMDTVKPGIVDWKKVNKAPVSSKFKKVENTNYVVVLGKALKFSLVGIQGSDITDGIKNLTLAIVWQLMREHIIQTLKTLTKGGHEITEADMIQWANEAVRSGGKASTISSFKDGGLRNGVFFLDLLNGVKKGVVDYKLVTDGVSDDNAKMNAKYGISIARKLGATIFVLPEDIVEVKPKMILTFVGSLMALSKSGAFN</sequence>
<dbReference type="Gene3D" id="1.10.238.10">
    <property type="entry name" value="EF-hand"/>
    <property type="match status" value="1"/>
</dbReference>
<dbReference type="FunFam" id="1.10.418.10:FF:000042">
    <property type="entry name" value="Fimbrin, putative"/>
    <property type="match status" value="1"/>
</dbReference>
<dbReference type="FunFam" id="1.10.418.10:FF:000010">
    <property type="entry name" value="Plastin-3 isoform 1"/>
    <property type="match status" value="1"/>
</dbReference>
<feature type="region of interest" description="Disordered" evidence="6">
    <location>
        <begin position="1"/>
        <end position="71"/>
    </location>
</feature>
<dbReference type="PANTHER" id="PTHR19961:SF18">
    <property type="entry name" value="FI19014P1"/>
    <property type="match status" value="1"/>
</dbReference>
<protein>
    <recommendedName>
        <fullName evidence="5">Fimbrin</fullName>
    </recommendedName>
</protein>
<evidence type="ECO:0000256" key="2">
    <source>
        <dbReference type="ARBA" id="ARBA00022737"/>
    </source>
</evidence>
<evidence type="ECO:0000256" key="3">
    <source>
        <dbReference type="ARBA" id="ARBA00022837"/>
    </source>
</evidence>
<dbReference type="GO" id="GO:0110009">
    <property type="term" value="P:formin-nucleated actin cable organization"/>
    <property type="evidence" value="ECO:0007669"/>
    <property type="project" value="UniProtKB-ARBA"/>
</dbReference>
<dbReference type="InterPro" id="IPR039959">
    <property type="entry name" value="Fimbrin/Plastin"/>
</dbReference>
<feature type="domain" description="Calponin-homology (CH)" evidence="7">
    <location>
        <begin position="539"/>
        <end position="645"/>
    </location>
</feature>
<dbReference type="Pfam" id="PF00307">
    <property type="entry name" value="CH"/>
    <property type="match status" value="4"/>
</dbReference>
<accession>A0A507C9G6</accession>
<dbReference type="PROSITE" id="PS50021">
    <property type="entry name" value="CH"/>
    <property type="match status" value="4"/>
</dbReference>
<reference evidence="8 9" key="1">
    <citation type="journal article" date="2019" name="Sci. Rep.">
        <title>Comparative genomics of chytrid fungi reveal insights into the obligate biotrophic and pathogenic lifestyle of Synchytrium endobioticum.</title>
        <authorList>
            <person name="van de Vossenberg B.T.L.H."/>
            <person name="Warris S."/>
            <person name="Nguyen H.D.T."/>
            <person name="van Gent-Pelzer M.P.E."/>
            <person name="Joly D.L."/>
            <person name="van de Geest H.C."/>
            <person name="Bonants P.J.M."/>
            <person name="Smith D.S."/>
            <person name="Levesque C.A."/>
            <person name="van der Lee T.A.J."/>
        </authorList>
    </citation>
    <scope>NUCLEOTIDE SEQUENCE [LARGE SCALE GENOMIC DNA]</scope>
    <source>
        <strain evidence="8 9">JEL517</strain>
    </source>
</reference>
<evidence type="ECO:0000256" key="1">
    <source>
        <dbReference type="ARBA" id="ARBA00022723"/>
    </source>
</evidence>
<feature type="compositionally biased region" description="Low complexity" evidence="6">
    <location>
        <begin position="41"/>
        <end position="71"/>
    </location>
</feature>
<dbReference type="GO" id="GO:0051017">
    <property type="term" value="P:actin filament bundle assembly"/>
    <property type="evidence" value="ECO:0007669"/>
    <property type="project" value="InterPro"/>
</dbReference>
<dbReference type="SUPFAM" id="SSF47473">
    <property type="entry name" value="EF-hand"/>
    <property type="match status" value="1"/>
</dbReference>
<dbReference type="OrthoDB" id="431378at2759"/>
<dbReference type="PANTHER" id="PTHR19961">
    <property type="entry name" value="FIMBRIN/PLASTIN"/>
    <property type="match status" value="1"/>
</dbReference>
<dbReference type="InterPro" id="IPR036872">
    <property type="entry name" value="CH_dom_sf"/>
</dbReference>
<evidence type="ECO:0000256" key="6">
    <source>
        <dbReference type="SAM" id="MobiDB-lite"/>
    </source>
</evidence>
<evidence type="ECO:0000256" key="5">
    <source>
        <dbReference type="ARBA" id="ARBA00073963"/>
    </source>
</evidence>
<evidence type="ECO:0000313" key="8">
    <source>
        <dbReference type="EMBL" id="TPX36121.1"/>
    </source>
</evidence>
<dbReference type="AlphaFoldDB" id="A0A507C9G6"/>
<dbReference type="GO" id="GO:0032432">
    <property type="term" value="C:actin filament bundle"/>
    <property type="evidence" value="ECO:0007669"/>
    <property type="project" value="TreeGrafter"/>
</dbReference>
<dbReference type="CDD" id="cd21300">
    <property type="entry name" value="CH_FIMB_rpt3"/>
    <property type="match status" value="1"/>
</dbReference>
<dbReference type="GO" id="GO:0030479">
    <property type="term" value="C:actin cortical patch"/>
    <property type="evidence" value="ECO:0007669"/>
    <property type="project" value="UniProtKB-ARBA"/>
</dbReference>
<dbReference type="FunFam" id="1.10.418.10:FF:000027">
    <property type="entry name" value="Probable fimbrin"/>
    <property type="match status" value="1"/>
</dbReference>
<dbReference type="GO" id="GO:0005884">
    <property type="term" value="C:actin filament"/>
    <property type="evidence" value="ECO:0007669"/>
    <property type="project" value="TreeGrafter"/>
</dbReference>
<dbReference type="InterPro" id="IPR011992">
    <property type="entry name" value="EF-hand-dom_pair"/>
</dbReference>
<dbReference type="PROSITE" id="PS00020">
    <property type="entry name" value="ACTININ_2"/>
    <property type="match status" value="1"/>
</dbReference>
<dbReference type="STRING" id="1806994.A0A507C9G6"/>
<feature type="region of interest" description="Disordered" evidence="6">
    <location>
        <begin position="99"/>
        <end position="151"/>
    </location>
</feature>
<dbReference type="EMBL" id="QEAO01000005">
    <property type="protein sequence ID" value="TPX36121.1"/>
    <property type="molecule type" value="Genomic_DNA"/>
</dbReference>
<dbReference type="Gene3D" id="1.10.418.10">
    <property type="entry name" value="Calponin-like domain"/>
    <property type="match status" value="4"/>
</dbReference>
<dbReference type="InterPro" id="IPR001589">
    <property type="entry name" value="Actinin_actin-bd_CS"/>
</dbReference>
<keyword evidence="3" id="KW-0106">Calcium</keyword>
<keyword evidence="9" id="KW-1185">Reference proteome</keyword>
<dbReference type="InterPro" id="IPR001715">
    <property type="entry name" value="CH_dom"/>
</dbReference>
<gene>
    <name evidence="8" type="ORF">SmJEL517_g01590</name>
</gene>
<dbReference type="CDD" id="cd21294">
    <property type="entry name" value="CH_FIMB_rpt1"/>
    <property type="match status" value="1"/>
</dbReference>
<feature type="domain" description="Calponin-homology (CH)" evidence="7">
    <location>
        <begin position="268"/>
        <end position="385"/>
    </location>
</feature>
<evidence type="ECO:0000259" key="7">
    <source>
        <dbReference type="PROSITE" id="PS50021"/>
    </source>
</evidence>
<dbReference type="GO" id="GO:0051015">
    <property type="term" value="F:actin filament binding"/>
    <property type="evidence" value="ECO:0007669"/>
    <property type="project" value="InterPro"/>
</dbReference>
<evidence type="ECO:0000313" key="9">
    <source>
        <dbReference type="Proteomes" id="UP000319731"/>
    </source>
</evidence>
<dbReference type="FunFam" id="1.10.418.10:FF:000016">
    <property type="entry name" value="Probable fimbrin"/>
    <property type="match status" value="1"/>
</dbReference>
<name>A0A507C9G6_9FUNG</name>
<evidence type="ECO:0000256" key="4">
    <source>
        <dbReference type="ARBA" id="ARBA00023203"/>
    </source>
</evidence>
<dbReference type="SMART" id="SM00033">
    <property type="entry name" value="CH"/>
    <property type="match status" value="4"/>
</dbReference>
<feature type="compositionally biased region" description="Polar residues" evidence="6">
    <location>
        <begin position="132"/>
        <end position="151"/>
    </location>
</feature>
<dbReference type="SUPFAM" id="SSF47576">
    <property type="entry name" value="Calponin-homology domain, CH-domain"/>
    <property type="match status" value="1"/>
</dbReference>
<keyword evidence="1" id="KW-0479">Metal-binding</keyword>
<dbReference type="GO" id="GO:0046872">
    <property type="term" value="F:metal ion binding"/>
    <property type="evidence" value="ECO:0007669"/>
    <property type="project" value="UniProtKB-KW"/>
</dbReference>
<organism evidence="8 9">
    <name type="scientific">Synchytrium microbalum</name>
    <dbReference type="NCBI Taxonomy" id="1806994"/>
    <lineage>
        <taxon>Eukaryota</taxon>
        <taxon>Fungi</taxon>
        <taxon>Fungi incertae sedis</taxon>
        <taxon>Chytridiomycota</taxon>
        <taxon>Chytridiomycota incertae sedis</taxon>
        <taxon>Chytridiomycetes</taxon>
        <taxon>Synchytriales</taxon>
        <taxon>Synchytriaceae</taxon>
        <taxon>Synchytrium</taxon>
    </lineage>
</organism>
<keyword evidence="4" id="KW-0009">Actin-binding</keyword>
<proteinExistence type="predicted"/>
<dbReference type="RefSeq" id="XP_031026434.1">
    <property type="nucleotide sequence ID" value="XM_031167518.1"/>
</dbReference>
<dbReference type="Proteomes" id="UP000319731">
    <property type="component" value="Unassembled WGS sequence"/>
</dbReference>